<sequence>MWAILNARLQEWKVKNAFFLVAIVSITRCEPPSTNYGTPLGSPITNYAGAGVNYAGAGSHYNGQADYSNNNIHNGGDDHHGHDHGGEPKSYEYGYQVKDEYTGTNYNKQETSDGNQVRGEYRVALPDGRTQIVTYWADWQSGFHADVKYEGEAQYPEQYNKGGYNGVSGQYGAPSGQYGAPSFNKDSLSILKSNVQKAILQSRARKTSGPDYNTVELIEILNDNLYLFYQNSSTRN</sequence>
<feature type="region of interest" description="Disordered" evidence="3">
    <location>
        <begin position="68"/>
        <end position="91"/>
    </location>
</feature>
<dbReference type="InterPro" id="IPR000618">
    <property type="entry name" value="Insect_cuticle"/>
</dbReference>
<dbReference type="Pfam" id="PF00379">
    <property type="entry name" value="Chitin_bind_4"/>
    <property type="match status" value="1"/>
</dbReference>
<dbReference type="PROSITE" id="PS00233">
    <property type="entry name" value="CHIT_BIND_RR_1"/>
    <property type="match status" value="1"/>
</dbReference>
<dbReference type="InParanoid" id="A0A6P7GI06"/>
<gene>
    <name evidence="4" type="primary">LOC114342908</name>
</gene>
<keyword evidence="1 2" id="KW-0193">Cuticle</keyword>
<dbReference type="PANTHER" id="PTHR12236:SF79">
    <property type="entry name" value="CUTICULAR PROTEIN 50CB-RELATED"/>
    <property type="match status" value="1"/>
</dbReference>
<proteinExistence type="predicted"/>
<dbReference type="PANTHER" id="PTHR12236">
    <property type="entry name" value="STRUCTURAL CONTITUENT OF CUTICLE"/>
    <property type="match status" value="1"/>
</dbReference>
<dbReference type="InterPro" id="IPR051217">
    <property type="entry name" value="Insect_Cuticle_Struc_Prot"/>
</dbReference>
<dbReference type="GO" id="GO:0005615">
    <property type="term" value="C:extracellular space"/>
    <property type="evidence" value="ECO:0007669"/>
    <property type="project" value="TreeGrafter"/>
</dbReference>
<dbReference type="GO" id="GO:0031012">
    <property type="term" value="C:extracellular matrix"/>
    <property type="evidence" value="ECO:0007669"/>
    <property type="project" value="TreeGrafter"/>
</dbReference>
<dbReference type="RefSeq" id="XP_028149511.1">
    <property type="nucleotide sequence ID" value="XM_028293710.1"/>
</dbReference>
<evidence type="ECO:0000256" key="1">
    <source>
        <dbReference type="ARBA" id="ARBA00022460"/>
    </source>
</evidence>
<dbReference type="PROSITE" id="PS51155">
    <property type="entry name" value="CHIT_BIND_RR_2"/>
    <property type="match status" value="1"/>
</dbReference>
<dbReference type="InterPro" id="IPR031311">
    <property type="entry name" value="CHIT_BIND_RR_consensus"/>
</dbReference>
<reference evidence="4" key="1">
    <citation type="submission" date="2025-08" db="UniProtKB">
        <authorList>
            <consortium name="RefSeq"/>
        </authorList>
    </citation>
    <scope>IDENTIFICATION</scope>
    <source>
        <tissue evidence="4">Whole insect</tissue>
    </source>
</reference>
<evidence type="ECO:0000256" key="3">
    <source>
        <dbReference type="SAM" id="MobiDB-lite"/>
    </source>
</evidence>
<protein>
    <submittedName>
        <fullName evidence="4">Pro-resilin-like</fullName>
    </submittedName>
</protein>
<dbReference type="AlphaFoldDB" id="A0A6P7GI06"/>
<evidence type="ECO:0000313" key="4">
    <source>
        <dbReference type="RefSeq" id="XP_028149511.1"/>
    </source>
</evidence>
<evidence type="ECO:0000256" key="2">
    <source>
        <dbReference type="PROSITE-ProRule" id="PRU00497"/>
    </source>
</evidence>
<name>A0A6P7GI06_DIAVI</name>
<dbReference type="GO" id="GO:0042302">
    <property type="term" value="F:structural constituent of cuticle"/>
    <property type="evidence" value="ECO:0007669"/>
    <property type="project" value="UniProtKB-UniRule"/>
</dbReference>
<organism evidence="4">
    <name type="scientific">Diabrotica virgifera virgifera</name>
    <name type="common">western corn rootworm</name>
    <dbReference type="NCBI Taxonomy" id="50390"/>
    <lineage>
        <taxon>Eukaryota</taxon>
        <taxon>Metazoa</taxon>
        <taxon>Ecdysozoa</taxon>
        <taxon>Arthropoda</taxon>
        <taxon>Hexapoda</taxon>
        <taxon>Insecta</taxon>
        <taxon>Pterygota</taxon>
        <taxon>Neoptera</taxon>
        <taxon>Endopterygota</taxon>
        <taxon>Coleoptera</taxon>
        <taxon>Polyphaga</taxon>
        <taxon>Cucujiformia</taxon>
        <taxon>Chrysomeloidea</taxon>
        <taxon>Chrysomelidae</taxon>
        <taxon>Galerucinae</taxon>
        <taxon>Diabroticina</taxon>
        <taxon>Diabroticites</taxon>
        <taxon>Diabrotica</taxon>
    </lineage>
</organism>
<feature type="compositionally biased region" description="Basic and acidic residues" evidence="3">
    <location>
        <begin position="75"/>
        <end position="90"/>
    </location>
</feature>
<accession>A0A6P7GI06</accession>